<dbReference type="InterPro" id="IPR036513">
    <property type="entry name" value="STAS_dom_sf"/>
</dbReference>
<dbReference type="SUPFAM" id="SSF52091">
    <property type="entry name" value="SpoIIaa-like"/>
    <property type="match status" value="1"/>
</dbReference>
<dbReference type="Gene3D" id="3.30.750.24">
    <property type="entry name" value="STAS domain"/>
    <property type="match status" value="1"/>
</dbReference>
<dbReference type="AlphaFoldDB" id="A0A381U1Y4"/>
<reference evidence="2" key="1">
    <citation type="submission" date="2018-05" db="EMBL/GenBank/DDBJ databases">
        <authorList>
            <person name="Lanie J.A."/>
            <person name="Ng W.-L."/>
            <person name="Kazmierczak K.M."/>
            <person name="Andrzejewski T.M."/>
            <person name="Davidsen T.M."/>
            <person name="Wayne K.J."/>
            <person name="Tettelin H."/>
            <person name="Glass J.I."/>
            <person name="Rusch D."/>
            <person name="Podicherti R."/>
            <person name="Tsui H.-C.T."/>
            <person name="Winkler M.E."/>
        </authorList>
    </citation>
    <scope>NUCLEOTIDE SEQUENCE</scope>
</reference>
<accession>A0A381U1Y4</accession>
<name>A0A381U1Y4_9ZZZZ</name>
<dbReference type="Pfam" id="PF01740">
    <property type="entry name" value="STAS"/>
    <property type="match status" value="1"/>
</dbReference>
<dbReference type="PROSITE" id="PS50801">
    <property type="entry name" value="STAS"/>
    <property type="match status" value="1"/>
</dbReference>
<protein>
    <recommendedName>
        <fullName evidence="1">STAS domain-containing protein</fullName>
    </recommendedName>
</protein>
<gene>
    <name evidence="2" type="ORF">METZ01_LOCUS74131</name>
</gene>
<dbReference type="PANTHER" id="PTHR35849:SF2">
    <property type="entry name" value="BLR2341 PROTEIN"/>
    <property type="match status" value="1"/>
</dbReference>
<dbReference type="CDD" id="cd07043">
    <property type="entry name" value="STAS_anti-anti-sigma_factors"/>
    <property type="match status" value="1"/>
</dbReference>
<evidence type="ECO:0000313" key="2">
    <source>
        <dbReference type="EMBL" id="SVA21277.1"/>
    </source>
</evidence>
<feature type="domain" description="STAS" evidence="1">
    <location>
        <begin position="8"/>
        <end position="100"/>
    </location>
</feature>
<dbReference type="InterPro" id="IPR052746">
    <property type="entry name" value="MlaB_ABC_Transporter"/>
</dbReference>
<dbReference type="PANTHER" id="PTHR35849">
    <property type="entry name" value="BLR2341 PROTEIN"/>
    <property type="match status" value="1"/>
</dbReference>
<dbReference type="InterPro" id="IPR002645">
    <property type="entry name" value="STAS_dom"/>
</dbReference>
<evidence type="ECO:0000259" key="1">
    <source>
        <dbReference type="PROSITE" id="PS50801"/>
    </source>
</evidence>
<organism evidence="2">
    <name type="scientific">marine metagenome</name>
    <dbReference type="NCBI Taxonomy" id="408172"/>
    <lineage>
        <taxon>unclassified sequences</taxon>
        <taxon>metagenomes</taxon>
        <taxon>ecological metagenomes</taxon>
    </lineage>
</organism>
<proteinExistence type="predicted"/>
<sequence length="126" mass="14681">MINFEKLSYRETTLNGHTIVFRMEGEFGSYRNQELRERIMAALKELKKNVIIDLTRVEKIDSTAVALLVESIRVSEEMNTSFKVIGINNKIKSTLEMMDLPTLFDDIEITKVPRTSNHLLYRPKIF</sequence>
<dbReference type="EMBL" id="UINC01005429">
    <property type="protein sequence ID" value="SVA21277.1"/>
    <property type="molecule type" value="Genomic_DNA"/>
</dbReference>